<accession>X1GNB7</accession>
<dbReference type="EMBL" id="BARU01012610">
    <property type="protein sequence ID" value="GAH43109.1"/>
    <property type="molecule type" value="Genomic_DNA"/>
</dbReference>
<comment type="caution">
    <text evidence="1">The sequence shown here is derived from an EMBL/GenBank/DDBJ whole genome shotgun (WGS) entry which is preliminary data.</text>
</comment>
<name>X1GNB7_9ZZZZ</name>
<sequence>LEDSYTVYHAGDTGIFSSMKLLGELFHIDLALLPIGGVFTMDPKHASVAAKLLGTNTVIPMHYKTFPILEQDTSSFTEIMKKEAPDIEVVVLDPGQEYIV</sequence>
<dbReference type="InterPro" id="IPR050114">
    <property type="entry name" value="UPF0173_UPF0282_UlaG_hydrolase"/>
</dbReference>
<proteinExistence type="predicted"/>
<dbReference type="Gene3D" id="3.60.15.10">
    <property type="entry name" value="Ribonuclease Z/Hydroxyacylglutathione hydrolase-like"/>
    <property type="match status" value="1"/>
</dbReference>
<dbReference type="PANTHER" id="PTHR43546:SF3">
    <property type="entry name" value="UPF0173 METAL-DEPENDENT HYDROLASE MJ1163"/>
    <property type="match status" value="1"/>
</dbReference>
<dbReference type="PANTHER" id="PTHR43546">
    <property type="entry name" value="UPF0173 METAL-DEPENDENT HYDROLASE MJ1163-RELATED"/>
    <property type="match status" value="1"/>
</dbReference>
<dbReference type="Pfam" id="PF13483">
    <property type="entry name" value="Lactamase_B_3"/>
    <property type="match status" value="1"/>
</dbReference>
<reference evidence="1" key="1">
    <citation type="journal article" date="2014" name="Front. Microbiol.">
        <title>High frequency of phylogenetically diverse reductive dehalogenase-homologous genes in deep subseafloor sedimentary metagenomes.</title>
        <authorList>
            <person name="Kawai M."/>
            <person name="Futagami T."/>
            <person name="Toyoda A."/>
            <person name="Takaki Y."/>
            <person name="Nishi S."/>
            <person name="Hori S."/>
            <person name="Arai W."/>
            <person name="Tsubouchi T."/>
            <person name="Morono Y."/>
            <person name="Uchiyama I."/>
            <person name="Ito T."/>
            <person name="Fujiyama A."/>
            <person name="Inagaki F."/>
            <person name="Takami H."/>
        </authorList>
    </citation>
    <scope>NUCLEOTIDE SEQUENCE</scope>
    <source>
        <strain evidence="1">Expedition CK06-06</strain>
    </source>
</reference>
<dbReference type="AlphaFoldDB" id="X1GNB7"/>
<dbReference type="SUPFAM" id="SSF56281">
    <property type="entry name" value="Metallo-hydrolase/oxidoreductase"/>
    <property type="match status" value="1"/>
</dbReference>
<evidence type="ECO:0008006" key="2">
    <source>
        <dbReference type="Google" id="ProtNLM"/>
    </source>
</evidence>
<evidence type="ECO:0000313" key="1">
    <source>
        <dbReference type="EMBL" id="GAH43109.1"/>
    </source>
</evidence>
<dbReference type="InterPro" id="IPR036866">
    <property type="entry name" value="RibonucZ/Hydroxyglut_hydro"/>
</dbReference>
<gene>
    <name evidence="1" type="ORF">S03H2_23167</name>
</gene>
<protein>
    <recommendedName>
        <fullName evidence="2">Metallo-beta-lactamase domain-containing protein</fullName>
    </recommendedName>
</protein>
<feature type="non-terminal residue" evidence="1">
    <location>
        <position position="1"/>
    </location>
</feature>
<organism evidence="1">
    <name type="scientific">marine sediment metagenome</name>
    <dbReference type="NCBI Taxonomy" id="412755"/>
    <lineage>
        <taxon>unclassified sequences</taxon>
        <taxon>metagenomes</taxon>
        <taxon>ecological metagenomes</taxon>
    </lineage>
</organism>